<gene>
    <name evidence="2" type="ORF">PoMZ_11218</name>
</gene>
<organism evidence="2 3">
    <name type="scientific">Pyricularia oryzae</name>
    <name type="common">Rice blast fungus</name>
    <name type="synonym">Magnaporthe oryzae</name>
    <dbReference type="NCBI Taxonomy" id="318829"/>
    <lineage>
        <taxon>Eukaryota</taxon>
        <taxon>Fungi</taxon>
        <taxon>Dikarya</taxon>
        <taxon>Ascomycota</taxon>
        <taxon>Pezizomycotina</taxon>
        <taxon>Sordariomycetes</taxon>
        <taxon>Sordariomycetidae</taxon>
        <taxon>Magnaporthales</taxon>
        <taxon>Pyriculariaceae</taxon>
        <taxon>Pyricularia</taxon>
    </lineage>
</organism>
<proteinExistence type="predicted"/>
<reference evidence="2 3" key="1">
    <citation type="journal article" date="2019" name="Mol. Biol. Evol.">
        <title>Blast fungal genomes show frequent chromosomal changes, gene gains and losses, and effector gene turnover.</title>
        <authorList>
            <person name="Gomez Luciano L.B."/>
            <person name="Jason Tsai I."/>
            <person name="Chuma I."/>
            <person name="Tosa Y."/>
            <person name="Chen Y.H."/>
            <person name="Li J.Y."/>
            <person name="Li M.Y."/>
            <person name="Jade Lu M.Y."/>
            <person name="Nakayashiki H."/>
            <person name="Li W.H."/>
        </authorList>
    </citation>
    <scope>NUCLEOTIDE SEQUENCE [LARGE SCALE GENOMIC DNA]</scope>
    <source>
        <strain evidence="2">MZ5-1-6</strain>
    </source>
</reference>
<dbReference type="VEuPathDB" id="FungiDB:M_BR32_EuGene_00027121"/>
<protein>
    <submittedName>
        <fullName evidence="2">Uncharacterized protein</fullName>
    </submittedName>
</protein>
<accession>A0A4P7NJU8</accession>
<sequence>MDTVVQEALCDQNWVHNPAKWGIAFFSPDSTGWLDLTVEMRNALRANFSWKQIALATTEDELPQSGELGNTADSTASTLDQKTKTSVTRTRRFEMELTLLRTGPHQPPETKGLVERAFRPRRLAVRLSEGRFPRQHPYLGIVQVFGWRLVFDPSVFPDLEDWTDEYSRMVTAGKFHEWKSFYSGALDDFEVEEPLSTLAAKAAGNPINTKVRKDSQAWVEGETQKYRCLKDVRNKGEKQNTIPLLILQPERSAEDSLFWLTALGLTGGGFENFTSWSGL</sequence>
<evidence type="ECO:0000313" key="3">
    <source>
        <dbReference type="Proteomes" id="UP000294847"/>
    </source>
</evidence>
<evidence type="ECO:0000256" key="1">
    <source>
        <dbReference type="SAM" id="MobiDB-lite"/>
    </source>
</evidence>
<dbReference type="AlphaFoldDB" id="A0A4P7NJU8"/>
<dbReference type="EMBL" id="CP034208">
    <property type="protein sequence ID" value="QBZ62339.1"/>
    <property type="molecule type" value="Genomic_DNA"/>
</dbReference>
<dbReference type="Proteomes" id="UP000294847">
    <property type="component" value="Chromosome 5"/>
</dbReference>
<name>A0A4P7NJU8_PYROR</name>
<feature type="region of interest" description="Disordered" evidence="1">
    <location>
        <begin position="61"/>
        <end position="88"/>
    </location>
</feature>
<feature type="compositionally biased region" description="Polar residues" evidence="1">
    <location>
        <begin position="67"/>
        <end position="88"/>
    </location>
</feature>
<evidence type="ECO:0000313" key="2">
    <source>
        <dbReference type="EMBL" id="QBZ62339.1"/>
    </source>
</evidence>